<keyword evidence="3" id="KW-1185">Reference proteome</keyword>
<dbReference type="InterPro" id="IPR024623">
    <property type="entry name" value="YtxH"/>
</dbReference>
<reference evidence="2" key="1">
    <citation type="journal article" date="2014" name="Int. J. Syst. Evol. Microbiol.">
        <title>Complete genome sequence of Corynebacterium casei LMG S-19264T (=DSM 44701T), isolated from a smear-ripened cheese.</title>
        <authorList>
            <consortium name="US DOE Joint Genome Institute (JGI-PGF)"/>
            <person name="Walter F."/>
            <person name="Albersmeier A."/>
            <person name="Kalinowski J."/>
            <person name="Ruckert C."/>
        </authorList>
    </citation>
    <scope>NUCLEOTIDE SEQUENCE</scope>
    <source>
        <strain evidence="2">CGMCC 1.16134</strain>
    </source>
</reference>
<evidence type="ECO:0000313" key="3">
    <source>
        <dbReference type="Proteomes" id="UP000637643"/>
    </source>
</evidence>
<dbReference type="Proteomes" id="UP000637643">
    <property type="component" value="Unassembled WGS sequence"/>
</dbReference>
<gene>
    <name evidence="2" type="ORF">GCM10010912_63750</name>
</gene>
<comment type="caution">
    <text evidence="2">The sequence shown here is derived from an EMBL/GenBank/DDBJ whole genome shotgun (WGS) entry which is preliminary data.</text>
</comment>
<dbReference type="AlphaFoldDB" id="A0A917FUP2"/>
<dbReference type="EMBL" id="BMKR01000050">
    <property type="protein sequence ID" value="GGG10584.1"/>
    <property type="molecule type" value="Genomic_DNA"/>
</dbReference>
<reference evidence="2" key="2">
    <citation type="submission" date="2020-09" db="EMBL/GenBank/DDBJ databases">
        <authorList>
            <person name="Sun Q."/>
            <person name="Zhou Y."/>
        </authorList>
    </citation>
    <scope>NUCLEOTIDE SEQUENCE</scope>
    <source>
        <strain evidence="2">CGMCC 1.16134</strain>
    </source>
</reference>
<dbReference type="InterPro" id="IPR052928">
    <property type="entry name" value="Desiccation-related_membrane"/>
</dbReference>
<dbReference type="PANTHER" id="PTHR35792">
    <property type="entry name" value="GENERAL STRESS PROTEIN"/>
    <property type="match status" value="1"/>
</dbReference>
<dbReference type="Pfam" id="PF12732">
    <property type="entry name" value="YtxH"/>
    <property type="match status" value="1"/>
</dbReference>
<proteinExistence type="predicted"/>
<accession>A0A917FUP2</accession>
<sequence>MKKDTKSLLWGLAAGSVIGSITALLFAPKPGKELRKDIAEGTAASLEKIQETAVQVSDKSVEIYGKAKDTVEQVVCDVRDWGKQITDAGTEDNKLAVSGIAAVEAAVALVNAIREAEDTAVAVSAERTSGGNTQDDLKKDESI</sequence>
<organism evidence="2 3">
    <name type="scientific">Paenibacillus albidus</name>
    <dbReference type="NCBI Taxonomy" id="2041023"/>
    <lineage>
        <taxon>Bacteria</taxon>
        <taxon>Bacillati</taxon>
        <taxon>Bacillota</taxon>
        <taxon>Bacilli</taxon>
        <taxon>Bacillales</taxon>
        <taxon>Paenibacillaceae</taxon>
        <taxon>Paenibacillus</taxon>
    </lineage>
</organism>
<name>A0A917FUP2_9BACL</name>
<dbReference type="PANTHER" id="PTHR35792:SF2">
    <property type="entry name" value="GENERAL STRESS PROTEIN"/>
    <property type="match status" value="1"/>
</dbReference>
<protein>
    <submittedName>
        <fullName evidence="2">General stress protein</fullName>
    </submittedName>
</protein>
<evidence type="ECO:0000256" key="1">
    <source>
        <dbReference type="SAM" id="MobiDB-lite"/>
    </source>
</evidence>
<dbReference type="RefSeq" id="WP_189031940.1">
    <property type="nucleotide sequence ID" value="NZ_BMKR01000050.1"/>
</dbReference>
<evidence type="ECO:0000313" key="2">
    <source>
        <dbReference type="EMBL" id="GGG10584.1"/>
    </source>
</evidence>
<feature type="region of interest" description="Disordered" evidence="1">
    <location>
        <begin position="121"/>
        <end position="143"/>
    </location>
</feature>